<name>A0ACC1IXN0_9FUNG</name>
<feature type="non-terminal residue" evidence="1">
    <location>
        <position position="92"/>
    </location>
</feature>
<evidence type="ECO:0000313" key="2">
    <source>
        <dbReference type="Proteomes" id="UP001150603"/>
    </source>
</evidence>
<sequence>MSAQASNSSNDTLPWVEKYRPVELKDVVGNSETVERLKVIAQSGNMPNLILTGAPGIGKTTSILCLAHALLGPSYKEAVMELNASDDRGIDV</sequence>
<dbReference type="EMBL" id="JANBPW010006808">
    <property type="protein sequence ID" value="KAJ1927374.1"/>
    <property type="molecule type" value="Genomic_DNA"/>
</dbReference>
<comment type="caution">
    <text evidence="1">The sequence shown here is derived from an EMBL/GenBank/DDBJ whole genome shotgun (WGS) entry which is preliminary data.</text>
</comment>
<gene>
    <name evidence="1" type="primary">RFC4</name>
    <name evidence="1" type="ORF">FBU59_007226</name>
</gene>
<protein>
    <submittedName>
        <fullName evidence="1">Replication factor C subunit 4</fullName>
    </submittedName>
</protein>
<accession>A0ACC1IXN0</accession>
<keyword evidence="2" id="KW-1185">Reference proteome</keyword>
<organism evidence="1 2">
    <name type="scientific">Linderina macrospora</name>
    <dbReference type="NCBI Taxonomy" id="4868"/>
    <lineage>
        <taxon>Eukaryota</taxon>
        <taxon>Fungi</taxon>
        <taxon>Fungi incertae sedis</taxon>
        <taxon>Zoopagomycota</taxon>
        <taxon>Kickxellomycotina</taxon>
        <taxon>Kickxellomycetes</taxon>
        <taxon>Kickxellales</taxon>
        <taxon>Kickxellaceae</taxon>
        <taxon>Linderina</taxon>
    </lineage>
</organism>
<reference evidence="1" key="1">
    <citation type="submission" date="2022-07" db="EMBL/GenBank/DDBJ databases">
        <title>Phylogenomic reconstructions and comparative analyses of Kickxellomycotina fungi.</title>
        <authorList>
            <person name="Reynolds N.K."/>
            <person name="Stajich J.E."/>
            <person name="Barry K."/>
            <person name="Grigoriev I.V."/>
            <person name="Crous P."/>
            <person name="Smith M.E."/>
        </authorList>
    </citation>
    <scope>NUCLEOTIDE SEQUENCE</scope>
    <source>
        <strain evidence="1">NRRL 5244</strain>
    </source>
</reference>
<dbReference type="Proteomes" id="UP001150603">
    <property type="component" value="Unassembled WGS sequence"/>
</dbReference>
<proteinExistence type="predicted"/>
<evidence type="ECO:0000313" key="1">
    <source>
        <dbReference type="EMBL" id="KAJ1927374.1"/>
    </source>
</evidence>